<keyword evidence="6 8" id="KW-1133">Transmembrane helix</keyword>
<dbReference type="EMBL" id="CAJFCW020000002">
    <property type="protein sequence ID" value="CAG9089467.1"/>
    <property type="molecule type" value="Genomic_DNA"/>
</dbReference>
<reference evidence="9" key="1">
    <citation type="submission" date="2020-09" db="EMBL/GenBank/DDBJ databases">
        <authorList>
            <person name="Kikuchi T."/>
        </authorList>
    </citation>
    <scope>NUCLEOTIDE SEQUENCE</scope>
    <source>
        <strain evidence="9">SH1</strain>
    </source>
</reference>
<accession>A0A811K1Z9</accession>
<comment type="caution">
    <text evidence="9">The sequence shown here is derived from an EMBL/GenBank/DDBJ whole genome shotgun (WGS) entry which is preliminary data.</text>
</comment>
<comment type="subcellular location">
    <subcellularLocation>
        <location evidence="2">Cell junction</location>
    </subcellularLocation>
    <subcellularLocation>
        <location evidence="1">Membrane</location>
        <topology evidence="1">Multi-pass membrane protein</topology>
    </subcellularLocation>
</comment>
<evidence type="ECO:0000256" key="7">
    <source>
        <dbReference type="ARBA" id="ARBA00023136"/>
    </source>
</evidence>
<comment type="similarity">
    <text evidence="3">Belongs to the TMEM47 family.</text>
</comment>
<keyword evidence="4 8" id="KW-0812">Transmembrane</keyword>
<dbReference type="GO" id="GO:0005911">
    <property type="term" value="C:cell-cell junction"/>
    <property type="evidence" value="ECO:0007669"/>
    <property type="project" value="TreeGrafter"/>
</dbReference>
<evidence type="ECO:0000256" key="6">
    <source>
        <dbReference type="ARBA" id="ARBA00022989"/>
    </source>
</evidence>
<evidence type="ECO:0000256" key="3">
    <source>
        <dbReference type="ARBA" id="ARBA00008691"/>
    </source>
</evidence>
<dbReference type="Pfam" id="PF00822">
    <property type="entry name" value="PMP22_Claudin"/>
    <property type="match status" value="1"/>
</dbReference>
<evidence type="ECO:0000256" key="8">
    <source>
        <dbReference type="SAM" id="Phobius"/>
    </source>
</evidence>
<feature type="transmembrane region" description="Helical" evidence="8">
    <location>
        <begin position="19"/>
        <end position="37"/>
    </location>
</feature>
<dbReference type="InterPro" id="IPR004031">
    <property type="entry name" value="PMP22/EMP/MP20/Claudin"/>
</dbReference>
<dbReference type="Gene3D" id="1.20.140.150">
    <property type="match status" value="1"/>
</dbReference>
<dbReference type="Proteomes" id="UP000783686">
    <property type="component" value="Unassembled WGS sequence"/>
</dbReference>
<protein>
    <submittedName>
        <fullName evidence="9">Uncharacterized protein</fullName>
    </submittedName>
</protein>
<dbReference type="PANTHER" id="PTHR14399">
    <property type="entry name" value="P53-INDUCED PROTEIN RELATED"/>
    <property type="match status" value="1"/>
</dbReference>
<dbReference type="AlphaFoldDB" id="A0A811K1Z9"/>
<evidence type="ECO:0000313" key="9">
    <source>
        <dbReference type="EMBL" id="CAD5209492.1"/>
    </source>
</evidence>
<dbReference type="OrthoDB" id="8655982at2759"/>
<dbReference type="EMBL" id="CAJFDH010000002">
    <property type="protein sequence ID" value="CAD5209492.1"/>
    <property type="molecule type" value="Genomic_DNA"/>
</dbReference>
<gene>
    <name evidence="9" type="ORF">BOKJ2_LOCUS2714</name>
</gene>
<feature type="transmembrane region" description="Helical" evidence="8">
    <location>
        <begin position="170"/>
        <end position="191"/>
    </location>
</feature>
<keyword evidence="7 8" id="KW-0472">Membrane</keyword>
<evidence type="ECO:0000256" key="2">
    <source>
        <dbReference type="ARBA" id="ARBA00004282"/>
    </source>
</evidence>
<proteinExistence type="inferred from homology"/>
<dbReference type="InterPro" id="IPR015664">
    <property type="entry name" value="P53_induced"/>
</dbReference>
<evidence type="ECO:0000256" key="5">
    <source>
        <dbReference type="ARBA" id="ARBA00022949"/>
    </source>
</evidence>
<sequence>MAAQTTTIETVTVVRPMKVIALICLILSFILLIIALSTKSWVGSNQFHTGLFQECTAESQTGSNSPANIVPVPDAPAPGTCEAISRDNLVYVKAVVGLLIVAVLATSIGFLTNLLGLKTNDLHKKHAFYKIATYSALFSVLCQLTALIVYPVCFFFTMNMYGIRNWAFDWSYGVAFGAMLITFGASLMLICDKEHDEVYYKEKTIYNPPDNFA</sequence>
<feature type="transmembrane region" description="Helical" evidence="8">
    <location>
        <begin position="94"/>
        <end position="115"/>
    </location>
</feature>
<organism evidence="9 10">
    <name type="scientific">Bursaphelenchus okinawaensis</name>
    <dbReference type="NCBI Taxonomy" id="465554"/>
    <lineage>
        <taxon>Eukaryota</taxon>
        <taxon>Metazoa</taxon>
        <taxon>Ecdysozoa</taxon>
        <taxon>Nematoda</taxon>
        <taxon>Chromadorea</taxon>
        <taxon>Rhabditida</taxon>
        <taxon>Tylenchina</taxon>
        <taxon>Tylenchomorpha</taxon>
        <taxon>Aphelenchoidea</taxon>
        <taxon>Aphelenchoididae</taxon>
        <taxon>Bursaphelenchus</taxon>
    </lineage>
</organism>
<keyword evidence="10" id="KW-1185">Reference proteome</keyword>
<evidence type="ECO:0000256" key="4">
    <source>
        <dbReference type="ARBA" id="ARBA00022692"/>
    </source>
</evidence>
<dbReference type="GO" id="GO:0098609">
    <property type="term" value="P:cell-cell adhesion"/>
    <property type="evidence" value="ECO:0007669"/>
    <property type="project" value="TreeGrafter"/>
</dbReference>
<name>A0A811K1Z9_9BILA</name>
<feature type="transmembrane region" description="Helical" evidence="8">
    <location>
        <begin position="136"/>
        <end position="158"/>
    </location>
</feature>
<dbReference type="Proteomes" id="UP000614601">
    <property type="component" value="Unassembled WGS sequence"/>
</dbReference>
<dbReference type="GO" id="GO:0016020">
    <property type="term" value="C:membrane"/>
    <property type="evidence" value="ECO:0007669"/>
    <property type="project" value="UniProtKB-SubCell"/>
</dbReference>
<keyword evidence="5" id="KW-0965">Cell junction</keyword>
<evidence type="ECO:0000256" key="1">
    <source>
        <dbReference type="ARBA" id="ARBA00004141"/>
    </source>
</evidence>
<evidence type="ECO:0000313" key="10">
    <source>
        <dbReference type="Proteomes" id="UP000614601"/>
    </source>
</evidence>
<dbReference type="PANTHER" id="PTHR14399:SF5">
    <property type="entry name" value="CELL JUNCTION PROTEIN VAB-9"/>
    <property type="match status" value="1"/>
</dbReference>